<proteinExistence type="inferred from homology"/>
<dbReference type="Pfam" id="PF25033">
    <property type="entry name" value="VPS13_M"/>
    <property type="match status" value="2"/>
</dbReference>
<dbReference type="PANTHER" id="PTHR16166">
    <property type="entry name" value="VACUOLAR PROTEIN SORTING-ASSOCIATED PROTEIN VPS13"/>
    <property type="match status" value="1"/>
</dbReference>
<evidence type="ECO:0000256" key="2">
    <source>
        <dbReference type="ARBA" id="ARBA00022448"/>
    </source>
</evidence>
<feature type="coiled-coil region" evidence="4">
    <location>
        <begin position="89"/>
        <end position="124"/>
    </location>
</feature>
<dbReference type="InterPro" id="IPR056748">
    <property type="entry name" value="VPS13-like_C"/>
</dbReference>
<dbReference type="Pfam" id="PF25036">
    <property type="entry name" value="VPS13_VAB"/>
    <property type="match status" value="1"/>
</dbReference>
<reference evidence="9" key="1">
    <citation type="submission" date="2020-07" db="EMBL/GenBank/DDBJ databases">
        <title>A long reads based de novo assembly of the rainbow trout Arlee double haploid line genome.</title>
        <authorList>
            <person name="Gao G."/>
            <person name="Palti Y."/>
        </authorList>
    </citation>
    <scope>NUCLEOTIDE SEQUENCE [LARGE SCALE GENOMIC DNA]</scope>
</reference>
<evidence type="ECO:0000259" key="7">
    <source>
        <dbReference type="Pfam" id="PF25036"/>
    </source>
</evidence>
<dbReference type="GO" id="GO:0045053">
    <property type="term" value="P:protein retention in Golgi apparatus"/>
    <property type="evidence" value="ECO:0007669"/>
    <property type="project" value="TreeGrafter"/>
</dbReference>
<dbReference type="InterPro" id="IPR009543">
    <property type="entry name" value="VPS13_VAB"/>
</dbReference>
<evidence type="ECO:0000256" key="4">
    <source>
        <dbReference type="SAM" id="Coils"/>
    </source>
</evidence>
<keyword evidence="2" id="KW-0813">Transport</keyword>
<feature type="domain" description="VPS13-like middle region" evidence="6">
    <location>
        <begin position="1287"/>
        <end position="1723"/>
    </location>
</feature>
<sequence>MVFESVVVDVLNRFLGDYVVNLDTSQLKLGIWGGNVTLTIKCYGFQLDIPFKVRAGHIGRLELKIPWKNLYTQSVEATLDGVYLLIVPTASIKYDAEKEEKQLQEARQRELQRIEETKQKAAEQENPALEKQDTFVEKLVTQVIKNLQVKISNIHIRYEDDVSILPSVLQYFTYIMTLLYCQQHSKLFSVVLFPPQLVQLDNLFAYWNVNSILYSNHMPDEALVSDRVIIQHRFFRPITANAKLSMNPRSDVNFSSPKVDLVVNLREVAVELNRPQYISILELLGSVDMMSRNLPYRKYRPQFHVHTNAYIWWQYVIMGIMEVDVKPRLHMWSWQCIHRHRQTVKCYRALYKSKITNKKPTEKLLREVEETERTLDIFNITLARQQAEMEASKAGLRIFRPGVKVEEESQGWLGWMWSGWSGDDGAKSKEVKTGGETLMTPAEKAKLYTAIGYSEVAVNHNLPKNFEDIKIHFHMKRMSFSMKDNKDQNEILKVTVEDLKSMLTQRPGAQAIKYLSLFEVKGLANNRPAPTLLSSRKAATVTGTPLLDILFETNPLDESADQRLHVESQPLEIIYDAVTVNSMSAFFLPPDDLQLDELTNATLMKLEQFRDRTSTGLMYVIETQKVLDLNVNLMASYVIVPQTGFYDSTQNLMLLDLGHFKVSSLSRKGLPQLSVGSRTIQDIMSQAYDSFNIKLSSLQFLYSKPDGDWRKARKLKQSALHILEPVDVKVVFSRAMVVTDSRMPKFKLFGEMPLLSLRISDDKVRAVLELINSIPLPESRPAPRSTNTHSTPKVLTTGSLSACLWVDFLCSEEDLFYDAPSSPIGDSPFFPDNMPSPLQRSDSVKRRGLVKKDPKKNMTEFLMTFEINKLSVQLCRLSRGQEVTVLHLDVERLGTELKIRTFDMTSNTFLREICLECSEYMDSEEKKVHLITTLDNTEEDLLTLEYTKCVHCEGGVCVKSLSQVNFSSLDVHLHTEALLNAMNFLNSLLPPTKEAVPSKEELPTIIWHLQTCSRPRPAPQCSASLFYVPGLVSEVLMRRKAVEVLANLKNIVILDCDKEALYKQCVSIADKEVFAFRMVNHTDATEGDAYLDMGKVDTRITLTVGCIQVIFLNKFVSSILAFINNFQAAKEALAEVTVQAAEKAATGVMELAERSVRISLDVDFKAPLVFLPQSSSSTNVTVADLGMVTVKNCFALVDSQTHVKIPPIIDTMTVVLSDLKMYRTTFEKGRFQGEIQVLKPVNLDLSIQRNLSASWYHSIPDIKITAHLKPMNVSVCLYVCMCQCVQVLDSRDDQLMLAEFTLGTISTSVHMFSDGSMKASVKLTDCLLDDKRRRVKNITARMMAIRPSAERNVMVEVNYNQGREGTSLETVVQDVYLCASMEFLLTVADIFLKKTNEHSPAFLSVCTPAPVAVKSEMNVLVKNPEIVFVADLTRADAPALVMTMECELVMKSNPDGQLMTAVVKDLKIVACPFLREKRRNKETTVLQPCQVFFKSAQSSTSPQAMEVSIKALTLKVSPIIINTVITIQSVLSPAGADMPQSELESPVPPDLWERRSWRDLKLWFLEEEGKDEDAQSLVRLIPQGESLQLAISSICLTLEAGVGHRTVPMLLAKSSFHGDVKNWSTLINLHSQLNLEVHYFNEVMGVWEPLLEPLEDEIRDGFRSWTLGLKMKKKPVKYSGISDEVDYSIPDYKTIISISSKDQLNITLSKCGLGMLSNLGTAFAEAAKQTSECFQEDEAPFVVKNRLGLTVSVVYSDMFCPLGCEATENRVELQNGESVNMDYRRTTTHSDQFSAMTSLVAKDYYIQPTPAGHTSASMIPLIKVGRGMYSVMHKVSGVTRFLVCQIYSVQGSKHIKIRSPFQIINHFSIPFRVMEGSMCLGMSLPTEEFCVPLDSYRSKLSLQPVTEGDNQYDSSEGFSYESVSQQPGARVQQTCHRHGNSASVLMVNIVPLKDTVTSQHTGVAGEHFDEPYILHLWPSVLLRNLLPYPITYRLQDSEEPTPITLMDGHSAELHTAVMDLSSLELHLLNYLGQDWKAHYGLRGDQDEITFIVFHSLRDEEEELDIAVHVKYDAGLTEVAIHSPYWMVNKTGRLLQYKADDIHRKHAMDYDMPLLFSFKPRNFLHNNKVRLMISDSELSDDFSLDTVGSYGEVKCKGRLKDYLIGVKIDPSSFSLTRIVSFVPYYLLVNRTKHVIWVGEEGQDHWTKAKPHQAAIPFWPEKDSKKLKIKVEGCQSTPQTMDFTKPENCLLLHLDNTLGGVIVDVNLSDHSIIIRFSDYHDGAAPFLIINHTLEQTLEFYQSSQKEKDKLSPGKAVYYTWAEPTGSRSLAWQCGSYSGELKISLPGKLYLISFYEGLQRVALFTEDRRVYKLLCESEKAELAEQEIILSLQDVGVSLVNNSNHQEVSFIGITSSDVVWEFKPKKKSRWKPLSFKYAALLETHFREYTESGSVDNVSLTPNRQDMRMMKPCDAPIRRNFLPGVKVEYSVSARQSAYRVQINRIQIQNQLPGAIFPYVFYPIKLPKSVTMDSEPKPLTDISIVTRAAGHSDISRIKYFMVLIQEMDLKLDLGFLYAILDLFTPENASVMTSEQMVELFEKDIKYLKTELNNISAADTSPISLYEYFHISPIKLHLSLSLSSGGEDGNKEKRETEVIPVQSLNLLLKSIGATLTDVQDVVFKLAYFELTFQFRTRQQLQWEVIRHYSKQAIKQMYVLVLGLDVLGNPFGLIRGLSEGVEAFFYEPYQGAIQGPEEFVEGMALGVKALVGGAVGGIAGAASRITGAMAKGVAAMTMDEEYQQKRREAMNKQPSGLREGLTRGGKGLVSGFVSGITGIVTMPIRGAQKEGAAGFFKGVGKGLVGAVARPTGGIIDMASSTFQGIKRAAETSQDVESLRPPRFIHEDGVIRPYKEREGVGSQMLQKIENGQFAKYRYFAHAKVNESDFLMITKSGIFFVTKGTFGQLTCEWQYLFDEFTKKPMIVEGRRLRIEAKERVKSVFHAKEFGKIINFKSPEIAEWVLTKLDDARESLHKY</sequence>
<dbReference type="GO" id="GO:0006623">
    <property type="term" value="P:protein targeting to vacuole"/>
    <property type="evidence" value="ECO:0007669"/>
    <property type="project" value="TreeGrafter"/>
</dbReference>
<evidence type="ECO:0000259" key="8">
    <source>
        <dbReference type="Pfam" id="PF25037"/>
    </source>
</evidence>
<dbReference type="InterPro" id="IPR026847">
    <property type="entry name" value="VPS13"/>
</dbReference>
<reference evidence="9" key="2">
    <citation type="submission" date="2025-08" db="UniProtKB">
        <authorList>
            <consortium name="Ensembl"/>
        </authorList>
    </citation>
    <scope>IDENTIFICATION</scope>
</reference>
<keyword evidence="4" id="KW-0175">Coiled coil</keyword>
<keyword evidence="10" id="KW-1185">Reference proteome</keyword>
<organism evidence="9 10">
    <name type="scientific">Oncorhynchus mykiss</name>
    <name type="common">Rainbow trout</name>
    <name type="synonym">Salmo gairdneri</name>
    <dbReference type="NCBI Taxonomy" id="8022"/>
    <lineage>
        <taxon>Eukaryota</taxon>
        <taxon>Metazoa</taxon>
        <taxon>Chordata</taxon>
        <taxon>Craniata</taxon>
        <taxon>Vertebrata</taxon>
        <taxon>Euteleostomi</taxon>
        <taxon>Actinopterygii</taxon>
        <taxon>Neopterygii</taxon>
        <taxon>Teleostei</taxon>
        <taxon>Protacanthopterygii</taxon>
        <taxon>Salmoniformes</taxon>
        <taxon>Salmonidae</taxon>
        <taxon>Salmoninae</taxon>
        <taxon>Oncorhynchus</taxon>
    </lineage>
</organism>
<evidence type="ECO:0000313" key="10">
    <source>
        <dbReference type="Proteomes" id="UP000694395"/>
    </source>
</evidence>
<evidence type="ECO:0000256" key="1">
    <source>
        <dbReference type="ARBA" id="ARBA00006545"/>
    </source>
</evidence>
<dbReference type="InterPro" id="IPR056747">
    <property type="entry name" value="VPS13-like_M"/>
</dbReference>
<evidence type="ECO:0000259" key="5">
    <source>
        <dbReference type="Pfam" id="PF12624"/>
    </source>
</evidence>
<feature type="domain" description="Vacuolar protein sorting-associated protein 13 VPS13 adaptor binding" evidence="7">
    <location>
        <begin position="1815"/>
        <end position="2323"/>
    </location>
</feature>
<keyword evidence="3" id="KW-0445">Lipid transport</keyword>
<reference evidence="9" key="3">
    <citation type="submission" date="2025-09" db="UniProtKB">
        <authorList>
            <consortium name="Ensembl"/>
        </authorList>
    </citation>
    <scope>IDENTIFICATION</scope>
</reference>
<protein>
    <submittedName>
        <fullName evidence="9">Vacuolar protein sorting 13 homolog A</fullName>
    </submittedName>
</protein>
<feature type="domain" description="Chorein N-terminal" evidence="5">
    <location>
        <begin position="2"/>
        <end position="782"/>
    </location>
</feature>
<name>A0A8K9UL18_ONCMY</name>
<comment type="similarity">
    <text evidence="1">Belongs to the VPS13 family.</text>
</comment>
<dbReference type="Pfam" id="PF12624">
    <property type="entry name" value="VPS13_N"/>
    <property type="match status" value="1"/>
</dbReference>
<evidence type="ECO:0000313" key="9">
    <source>
        <dbReference type="Ensembl" id="ENSOMYP00000107529.1"/>
    </source>
</evidence>
<dbReference type="GeneTree" id="ENSGT00950000183083"/>
<dbReference type="InterPro" id="IPR026854">
    <property type="entry name" value="VPS13_N"/>
</dbReference>
<dbReference type="GO" id="GO:0006869">
    <property type="term" value="P:lipid transport"/>
    <property type="evidence" value="ECO:0007669"/>
    <property type="project" value="UniProtKB-KW"/>
</dbReference>
<evidence type="ECO:0000259" key="6">
    <source>
        <dbReference type="Pfam" id="PF25033"/>
    </source>
</evidence>
<accession>A0A8K9UL18</accession>
<evidence type="ECO:0000256" key="3">
    <source>
        <dbReference type="ARBA" id="ARBA00023055"/>
    </source>
</evidence>
<dbReference type="Proteomes" id="UP000694395">
    <property type="component" value="Chromosome 6"/>
</dbReference>
<dbReference type="Ensembl" id="ENSOMYT00000129285.1">
    <property type="protein sequence ID" value="ENSOMYP00000107529.1"/>
    <property type="gene ID" value="ENSOMYG00000013638.2"/>
</dbReference>
<dbReference type="PANTHER" id="PTHR16166:SF22">
    <property type="entry name" value="INTERMEMBRANE LIPID TRANSFER PROTEIN VPS13A"/>
    <property type="match status" value="1"/>
</dbReference>
<dbReference type="GO" id="GO:0006914">
    <property type="term" value="P:autophagy"/>
    <property type="evidence" value="ECO:0007669"/>
    <property type="project" value="TreeGrafter"/>
</dbReference>
<feature type="domain" description="Intermembrane lipid transfer protein VPS13-like C-terminal" evidence="8">
    <location>
        <begin position="2890"/>
        <end position="3005"/>
    </location>
</feature>
<feature type="domain" description="VPS13-like middle region" evidence="6">
    <location>
        <begin position="1024"/>
        <end position="1274"/>
    </location>
</feature>
<dbReference type="Pfam" id="PF25037">
    <property type="entry name" value="VPS13_C"/>
    <property type="match status" value="1"/>
</dbReference>